<name>A0A183ETR6_9BILA</name>
<dbReference type="Proteomes" id="UP000271098">
    <property type="component" value="Unassembled WGS sequence"/>
</dbReference>
<protein>
    <submittedName>
        <fullName evidence="2 4">Uncharacterized protein</fullName>
    </submittedName>
</protein>
<proteinExistence type="predicted"/>
<dbReference type="EMBL" id="UYRT01100873">
    <property type="protein sequence ID" value="VDN42731.1"/>
    <property type="molecule type" value="Genomic_DNA"/>
</dbReference>
<feature type="compositionally biased region" description="Polar residues" evidence="1">
    <location>
        <begin position="11"/>
        <end position="20"/>
    </location>
</feature>
<feature type="region of interest" description="Disordered" evidence="1">
    <location>
        <begin position="1"/>
        <end position="85"/>
    </location>
</feature>
<keyword evidence="3" id="KW-1185">Reference proteome</keyword>
<feature type="compositionally biased region" description="Basic and acidic residues" evidence="1">
    <location>
        <begin position="60"/>
        <end position="71"/>
    </location>
</feature>
<organism evidence="4">
    <name type="scientific">Gongylonema pulchrum</name>
    <dbReference type="NCBI Taxonomy" id="637853"/>
    <lineage>
        <taxon>Eukaryota</taxon>
        <taxon>Metazoa</taxon>
        <taxon>Ecdysozoa</taxon>
        <taxon>Nematoda</taxon>
        <taxon>Chromadorea</taxon>
        <taxon>Rhabditida</taxon>
        <taxon>Spirurina</taxon>
        <taxon>Spiruromorpha</taxon>
        <taxon>Spiruroidea</taxon>
        <taxon>Gongylonematidae</taxon>
        <taxon>Gongylonema</taxon>
    </lineage>
</organism>
<evidence type="ECO:0000313" key="3">
    <source>
        <dbReference type="Proteomes" id="UP000271098"/>
    </source>
</evidence>
<evidence type="ECO:0000256" key="1">
    <source>
        <dbReference type="SAM" id="MobiDB-lite"/>
    </source>
</evidence>
<reference evidence="4" key="1">
    <citation type="submission" date="2016-06" db="UniProtKB">
        <authorList>
            <consortium name="WormBaseParasite"/>
        </authorList>
    </citation>
    <scope>IDENTIFICATION</scope>
</reference>
<accession>A0A183ETR6</accession>
<gene>
    <name evidence="2" type="ORF">GPUH_LOCUS24356</name>
</gene>
<dbReference type="AlphaFoldDB" id="A0A183ETR6"/>
<dbReference type="WBParaSite" id="GPUH_0002438701-mRNA-1">
    <property type="protein sequence ID" value="GPUH_0002438701-mRNA-1"/>
    <property type="gene ID" value="GPUH_0002438701"/>
</dbReference>
<reference evidence="2 3" key="2">
    <citation type="submission" date="2018-11" db="EMBL/GenBank/DDBJ databases">
        <authorList>
            <consortium name="Pathogen Informatics"/>
        </authorList>
    </citation>
    <scope>NUCLEOTIDE SEQUENCE [LARGE SCALE GENOMIC DNA]</scope>
</reference>
<sequence length="85" mass="9467">MEGSGIPGKQGQRSLGQHTLPSLIIMDKSHDTAESRGTCGFTYPTDRQKRRHSEIGNCSEHLRVRRSEKSSVVKRRASWQSSAGK</sequence>
<evidence type="ECO:0000313" key="4">
    <source>
        <dbReference type="WBParaSite" id="GPUH_0002438701-mRNA-1"/>
    </source>
</evidence>
<evidence type="ECO:0000313" key="2">
    <source>
        <dbReference type="EMBL" id="VDN42731.1"/>
    </source>
</evidence>